<keyword evidence="2" id="KW-1185">Reference proteome</keyword>
<reference evidence="1 2" key="1">
    <citation type="submission" date="2019-07" db="EMBL/GenBank/DDBJ databases">
        <authorList>
            <person name="Kim J."/>
        </authorList>
    </citation>
    <scope>NUCLEOTIDE SEQUENCE [LARGE SCALE GENOMIC DNA]</scope>
    <source>
        <strain evidence="1 2">N4</strain>
    </source>
</reference>
<evidence type="ECO:0000313" key="2">
    <source>
        <dbReference type="Proteomes" id="UP000318102"/>
    </source>
</evidence>
<dbReference type="OrthoDB" id="2912988at2"/>
<protein>
    <submittedName>
        <fullName evidence="1">Beta-mannanase</fullName>
    </submittedName>
</protein>
<dbReference type="EMBL" id="VNJK01000003">
    <property type="protein sequence ID" value="TVX88135.1"/>
    <property type="molecule type" value="Genomic_DNA"/>
</dbReference>
<comment type="caution">
    <text evidence="1">The sequence shown here is derived from an EMBL/GenBank/DDBJ whole genome shotgun (WGS) entry which is preliminary data.</text>
</comment>
<name>A0A559IKE4_9BACL</name>
<evidence type="ECO:0000313" key="1">
    <source>
        <dbReference type="EMBL" id="TVX88135.1"/>
    </source>
</evidence>
<dbReference type="RefSeq" id="WP_144993042.1">
    <property type="nucleotide sequence ID" value="NZ_VNJK01000003.1"/>
</dbReference>
<accession>A0A559IKE4</accession>
<proteinExistence type="predicted"/>
<organism evidence="1 2">
    <name type="scientific">Paenibacillus agilis</name>
    <dbReference type="NCBI Taxonomy" id="3020863"/>
    <lineage>
        <taxon>Bacteria</taxon>
        <taxon>Bacillati</taxon>
        <taxon>Bacillota</taxon>
        <taxon>Bacilli</taxon>
        <taxon>Bacillales</taxon>
        <taxon>Paenibacillaceae</taxon>
        <taxon>Paenibacillus</taxon>
    </lineage>
</organism>
<dbReference type="AlphaFoldDB" id="A0A559IKE4"/>
<sequence>MHVIDADSTTPVIRELTYKIDEDRCTLRWLWPDGVQAVYIQRAQADGQQLQEQEAPSPSSLKLYTKNEYKANNGYHERVDQIGRLSYTVYVSITTDEGTALVRQPDGSNRILISTGKARIYYSIRQSSGWFKRYKTVQIQVTTEVPLAKDVLCYVKKQGGSPVNKEDGTVYPFVESFVAGKTVLPMIEVGKDDYIRLFFTDGRQYGQVYELIPE</sequence>
<dbReference type="Proteomes" id="UP000318102">
    <property type="component" value="Unassembled WGS sequence"/>
</dbReference>
<gene>
    <name evidence="1" type="ORF">FPZ44_19710</name>
</gene>